<sequence>MILMRLKKMIKLSCLLITVLLIVLICAIPAVADTAPAVSPQQVNIGLNFKGADLSVSGSVPDGADVYIKVSSPNDSVLELNKKGRVGGMWMNVENTEVSNVPKLYQIISSQKITVLPQELQEKLGLARDFEPIYQTASVKKKTAGGYVPLSAQESRDFVSSLINIYQKSGLYAINENAVKVENGQYQATVKLPPNIPQETCNITVYVIREGSLLETASTSLEVNPVGLTSWLNREAIFDGPTYGLIAVLIALFFGTGIAFLFGYIEKILSGGKSGGFDASAGH</sequence>
<dbReference type="RefSeq" id="WP_092471635.1">
    <property type="nucleotide sequence ID" value="NZ_FOOX01000008.1"/>
</dbReference>
<keyword evidence="1" id="KW-0472">Membrane</keyword>
<keyword evidence="1" id="KW-0812">Transmembrane</keyword>
<feature type="signal peptide" evidence="2">
    <location>
        <begin position="1"/>
        <end position="32"/>
    </location>
</feature>
<evidence type="ECO:0000256" key="2">
    <source>
        <dbReference type="SAM" id="SignalP"/>
    </source>
</evidence>
<dbReference type="STRING" id="341036.SAMN05660649_02429"/>
<gene>
    <name evidence="3" type="ORF">SAMN05660649_02429</name>
</gene>
<protein>
    <recommendedName>
        <fullName evidence="5">Transmembrane protein (Alph_Pro_TM)</fullName>
    </recommendedName>
</protein>
<dbReference type="Pfam" id="PF09608">
    <property type="entry name" value="Alph_Pro_TM"/>
    <property type="match status" value="1"/>
</dbReference>
<keyword evidence="2" id="KW-0732">Signal</keyword>
<keyword evidence="1" id="KW-1133">Transmembrane helix</keyword>
<accession>A0A1I2U6D4</accession>
<evidence type="ECO:0000256" key="1">
    <source>
        <dbReference type="SAM" id="Phobius"/>
    </source>
</evidence>
<dbReference type="AlphaFoldDB" id="A0A1I2U6D4"/>
<dbReference type="EMBL" id="FOOX01000008">
    <property type="protein sequence ID" value="SFG70416.1"/>
    <property type="molecule type" value="Genomic_DNA"/>
</dbReference>
<organism evidence="3 4">
    <name type="scientific">Desulfotruncus arcticus DSM 17038</name>
    <dbReference type="NCBI Taxonomy" id="1121424"/>
    <lineage>
        <taxon>Bacteria</taxon>
        <taxon>Bacillati</taxon>
        <taxon>Bacillota</taxon>
        <taxon>Clostridia</taxon>
        <taxon>Eubacteriales</taxon>
        <taxon>Desulfallaceae</taxon>
        <taxon>Desulfotruncus</taxon>
    </lineage>
</organism>
<evidence type="ECO:0008006" key="5">
    <source>
        <dbReference type="Google" id="ProtNLM"/>
    </source>
</evidence>
<evidence type="ECO:0000313" key="3">
    <source>
        <dbReference type="EMBL" id="SFG70416.1"/>
    </source>
</evidence>
<dbReference type="InterPro" id="IPR019088">
    <property type="entry name" value="CHP02186-rel_TM"/>
</dbReference>
<keyword evidence="4" id="KW-1185">Reference proteome</keyword>
<evidence type="ECO:0000313" key="4">
    <source>
        <dbReference type="Proteomes" id="UP000199337"/>
    </source>
</evidence>
<dbReference type="Proteomes" id="UP000199337">
    <property type="component" value="Unassembled WGS sequence"/>
</dbReference>
<reference evidence="4" key="1">
    <citation type="submission" date="2016-10" db="EMBL/GenBank/DDBJ databases">
        <authorList>
            <person name="Varghese N."/>
            <person name="Submissions S."/>
        </authorList>
    </citation>
    <scope>NUCLEOTIDE SEQUENCE [LARGE SCALE GENOMIC DNA]</scope>
    <source>
        <strain evidence="4">DSM 17038</strain>
    </source>
</reference>
<name>A0A1I2U6D4_9FIRM</name>
<proteinExistence type="predicted"/>
<dbReference type="OrthoDB" id="1721463at2"/>
<feature type="chain" id="PRO_5011447138" description="Transmembrane protein (Alph_Pro_TM)" evidence="2">
    <location>
        <begin position="33"/>
        <end position="283"/>
    </location>
</feature>
<feature type="transmembrane region" description="Helical" evidence="1">
    <location>
        <begin position="243"/>
        <end position="265"/>
    </location>
</feature>